<feature type="compositionally biased region" description="Low complexity" evidence="1">
    <location>
        <begin position="15"/>
        <end position="46"/>
    </location>
</feature>
<comment type="caution">
    <text evidence="2">The sequence shown here is derived from an EMBL/GenBank/DDBJ whole genome shotgun (WGS) entry which is preliminary data.</text>
</comment>
<evidence type="ECO:0000313" key="3">
    <source>
        <dbReference type="Proteomes" id="UP001162156"/>
    </source>
</evidence>
<sequence>MRGSVNTIINPPTPNQNFNQQPPQHQQSQVQQSQQPQPQQQQQQNNAVFTTISNFSPNSSTNYVNANSGNAQPGYPQVNNSSPQLVSHNSSGYPGQDQYGGQSHQWQNEGQIIWEQQVKMEPNYDHQQEQQNHQYMQQDANVNNSPSKMDPMHNEVQSVKTFSQADKVNLNTRIKTMILNKQQENKIEESKPVEQNTTGHFLWYSHHHHLSKSLSVDGGSQNLNLDLDDKTNRKFHQANHNLGHITHKGIEGYRNKNMPQESYQMQYERSIGNNTRIRDYYIHNQRYVNKSDMQKQPEIPPRIIQNVPIKQELHFLNKFAQNVKAETQDNEYNMCHNMLIKQERLTNLCSPLQDYKKPIPIGVITNFPPVSKNYPNQNQLPQNLSTNNDCKSYLITREQKPVFNNSRNNNINYQSPQISSNVNHLKNKYPLDQKVHEYRNSYKTMESNSETNQHLIPQNLTTVNGFKNHCLSVESAREQRRSPPASFTNLTPKYKNFSNQPQHNLLNMNGVGKKIPNAVNGLKHKMPLEIINPKCFSPDLKPQSPSLLQKKNTKIFTI</sequence>
<organism evidence="2 3">
    <name type="scientific">Rhamnusium bicolor</name>
    <dbReference type="NCBI Taxonomy" id="1586634"/>
    <lineage>
        <taxon>Eukaryota</taxon>
        <taxon>Metazoa</taxon>
        <taxon>Ecdysozoa</taxon>
        <taxon>Arthropoda</taxon>
        <taxon>Hexapoda</taxon>
        <taxon>Insecta</taxon>
        <taxon>Pterygota</taxon>
        <taxon>Neoptera</taxon>
        <taxon>Endopterygota</taxon>
        <taxon>Coleoptera</taxon>
        <taxon>Polyphaga</taxon>
        <taxon>Cucujiformia</taxon>
        <taxon>Chrysomeloidea</taxon>
        <taxon>Cerambycidae</taxon>
        <taxon>Lepturinae</taxon>
        <taxon>Rhagiini</taxon>
        <taxon>Rhamnusium</taxon>
    </lineage>
</organism>
<protein>
    <submittedName>
        <fullName evidence="2">Uncharacterized protein</fullName>
    </submittedName>
</protein>
<feature type="compositionally biased region" description="Polar residues" evidence="1">
    <location>
        <begin position="47"/>
        <end position="103"/>
    </location>
</feature>
<feature type="region of interest" description="Disordered" evidence="1">
    <location>
        <begin position="1"/>
        <end position="103"/>
    </location>
</feature>
<dbReference type="Proteomes" id="UP001162156">
    <property type="component" value="Unassembled WGS sequence"/>
</dbReference>
<gene>
    <name evidence="2" type="ORF">NQ314_003355</name>
</gene>
<evidence type="ECO:0000313" key="2">
    <source>
        <dbReference type="EMBL" id="KAJ8966705.1"/>
    </source>
</evidence>
<evidence type="ECO:0000256" key="1">
    <source>
        <dbReference type="SAM" id="MobiDB-lite"/>
    </source>
</evidence>
<proteinExistence type="predicted"/>
<name>A0AAV8ZNG3_9CUCU</name>
<reference evidence="2" key="1">
    <citation type="journal article" date="2023" name="Insect Mol. Biol.">
        <title>Genome sequencing provides insights into the evolution of gene families encoding plant cell wall-degrading enzymes in longhorned beetles.</title>
        <authorList>
            <person name="Shin N.R."/>
            <person name="Okamura Y."/>
            <person name="Kirsch R."/>
            <person name="Pauchet Y."/>
        </authorList>
    </citation>
    <scope>NUCLEOTIDE SEQUENCE</scope>
    <source>
        <strain evidence="2">RBIC_L_NR</strain>
    </source>
</reference>
<dbReference type="EMBL" id="JANEYF010000952">
    <property type="protein sequence ID" value="KAJ8966705.1"/>
    <property type="molecule type" value="Genomic_DNA"/>
</dbReference>
<keyword evidence="3" id="KW-1185">Reference proteome</keyword>
<dbReference type="AlphaFoldDB" id="A0AAV8ZNG3"/>
<accession>A0AAV8ZNG3</accession>